<dbReference type="Proteomes" id="UP000000759">
    <property type="component" value="Chromosome 14"/>
</dbReference>
<sequence>MCQHTLTLRAQKVPPSICFPWRTVSQTMHQSIPSLRSTVVCLLMLITGSLQQCLPLCVQASSAASTNTGRSTRQSTPSRPPFLAHVTDNTLDRARRVALQRHEKAVAQALENYPTNQQPPDSLNADATTATATGLDSYVIDAAGSVPDFADQLQRVVHVTTPPLLSRDECRNVIDMAESHFQQNNIPWSMQTSGQYKVAGFWIKNIPAVHAWFTHLVQTRLFPLLARTYPDFVVSPHDLCVDNAYLFKYDPETGRRTDIHTDSGCLSFTIALSGTDDYTGGGTWFEGLQPLQGLQGNEHAQQDAPSWNHVLSMEAGQVTIRPGGVKHCGHAVNTGIRYIIGGFCMHQNKPEIVRQLLTPPPITDSSEDDTNSVDILEAAVVLNPKCDASYGLLADRYKQNGLIEKAKQVLEYCVQHVHPTSGEVNFSLGSIYMAEQDYVKAKACFETCLAVDDCDVEALMGLAHTASQVGDTTTEEVYYQRVVATPGASDTIRASAFCNLGVLHENNDIELHYYKQSIALAPTKFAPRYSLGCAYASRESWKAAIRVFREAMTIVPNEEGQRQTLQNMYTAAMHVVQTEAADSPGRSQQEVLERFRNLMGKENFEILASSAKQ</sequence>
<dbReference type="Gene3D" id="1.25.40.10">
    <property type="entry name" value="Tetratricopeptide repeat domain"/>
    <property type="match status" value="1"/>
</dbReference>
<proteinExistence type="predicted"/>
<reference evidence="4" key="2">
    <citation type="submission" date="2008-08" db="EMBL/GenBank/DDBJ databases">
        <authorList>
            <consortium name="Diatom Consortium"/>
            <person name="Grigoriev I."/>
            <person name="Grimwood J."/>
            <person name="Kuo A."/>
            <person name="Otillar R.P."/>
            <person name="Salamov A."/>
            <person name="Detter J.C."/>
            <person name="Lindquist E."/>
            <person name="Shapiro H."/>
            <person name="Lucas S."/>
            <person name="Glavina del Rio T."/>
            <person name="Pitluck S."/>
            <person name="Rokhsar D."/>
            <person name="Bowler C."/>
        </authorList>
    </citation>
    <scope>GENOME REANNOTATION</scope>
    <source>
        <strain evidence="4">CCAP 1055/1</strain>
    </source>
</reference>
<dbReference type="InParanoid" id="B7G4U1"/>
<protein>
    <recommendedName>
        <fullName evidence="2">Fe2OG dioxygenase domain-containing protein</fullName>
    </recommendedName>
</protein>
<dbReference type="OrthoDB" id="69177at2759"/>
<dbReference type="AlphaFoldDB" id="B7G4U1"/>
<name>B7G4U1_PHATC</name>
<dbReference type="PROSITE" id="PS51471">
    <property type="entry name" value="FE2OG_OXY"/>
    <property type="match status" value="1"/>
</dbReference>
<dbReference type="PaxDb" id="2850-Phatr47766"/>
<evidence type="ECO:0000259" key="2">
    <source>
        <dbReference type="PROSITE" id="PS51471"/>
    </source>
</evidence>
<dbReference type="InterPro" id="IPR019734">
    <property type="entry name" value="TPR_rpt"/>
</dbReference>
<dbReference type="SMART" id="SM00028">
    <property type="entry name" value="TPR"/>
    <property type="match status" value="3"/>
</dbReference>
<accession>B7G4U1</accession>
<dbReference type="Pfam" id="PF13181">
    <property type="entry name" value="TPR_8"/>
    <property type="match status" value="1"/>
</dbReference>
<keyword evidence="1" id="KW-0802">TPR repeat</keyword>
<gene>
    <name evidence="3" type="ORF">PHATRDRAFT_47766</name>
</gene>
<dbReference type="RefSeq" id="XP_002182132.1">
    <property type="nucleotide sequence ID" value="XM_002182096.1"/>
</dbReference>
<dbReference type="InterPro" id="IPR011990">
    <property type="entry name" value="TPR-like_helical_dom_sf"/>
</dbReference>
<dbReference type="SUPFAM" id="SSF48452">
    <property type="entry name" value="TPR-like"/>
    <property type="match status" value="1"/>
</dbReference>
<evidence type="ECO:0000256" key="1">
    <source>
        <dbReference type="PROSITE-ProRule" id="PRU00339"/>
    </source>
</evidence>
<organism evidence="3 4">
    <name type="scientific">Phaeodactylum tricornutum (strain CCAP 1055/1)</name>
    <dbReference type="NCBI Taxonomy" id="556484"/>
    <lineage>
        <taxon>Eukaryota</taxon>
        <taxon>Sar</taxon>
        <taxon>Stramenopiles</taxon>
        <taxon>Ochrophyta</taxon>
        <taxon>Bacillariophyta</taxon>
        <taxon>Bacillariophyceae</taxon>
        <taxon>Bacillariophycidae</taxon>
        <taxon>Naviculales</taxon>
        <taxon>Phaeodactylaceae</taxon>
        <taxon>Phaeodactylum</taxon>
    </lineage>
</organism>
<dbReference type="eggNOG" id="ENOG502S17R">
    <property type="taxonomic scope" value="Eukaryota"/>
</dbReference>
<dbReference type="PROSITE" id="PS50005">
    <property type="entry name" value="TPR"/>
    <property type="match status" value="1"/>
</dbReference>
<dbReference type="STRING" id="556484.B7G4U1"/>
<evidence type="ECO:0000313" key="3">
    <source>
        <dbReference type="EMBL" id="EEC46672.1"/>
    </source>
</evidence>
<keyword evidence="4" id="KW-1185">Reference proteome</keyword>
<evidence type="ECO:0000313" key="4">
    <source>
        <dbReference type="Proteomes" id="UP000000759"/>
    </source>
</evidence>
<dbReference type="GeneID" id="7202745"/>
<dbReference type="HOGENOM" id="CLU_465783_0_0_1"/>
<dbReference type="InterPro" id="IPR005123">
    <property type="entry name" value="Oxoglu/Fe-dep_dioxygenase_dom"/>
</dbReference>
<dbReference type="EMBL" id="CM000616">
    <property type="protein sequence ID" value="EEC46672.1"/>
    <property type="molecule type" value="Genomic_DNA"/>
</dbReference>
<dbReference type="Gene3D" id="2.60.120.620">
    <property type="entry name" value="q2cbj1_9rhob like domain"/>
    <property type="match status" value="1"/>
</dbReference>
<feature type="domain" description="Fe2OG dioxygenase" evidence="2">
    <location>
        <begin position="236"/>
        <end position="346"/>
    </location>
</feature>
<reference evidence="3 4" key="1">
    <citation type="journal article" date="2008" name="Nature">
        <title>The Phaeodactylum genome reveals the evolutionary history of diatom genomes.</title>
        <authorList>
            <person name="Bowler C."/>
            <person name="Allen A.E."/>
            <person name="Badger J.H."/>
            <person name="Grimwood J."/>
            <person name="Jabbari K."/>
            <person name="Kuo A."/>
            <person name="Maheswari U."/>
            <person name="Martens C."/>
            <person name="Maumus F."/>
            <person name="Otillar R.P."/>
            <person name="Rayko E."/>
            <person name="Salamov A."/>
            <person name="Vandepoele K."/>
            <person name="Beszteri B."/>
            <person name="Gruber A."/>
            <person name="Heijde M."/>
            <person name="Katinka M."/>
            <person name="Mock T."/>
            <person name="Valentin K."/>
            <person name="Verret F."/>
            <person name="Berges J.A."/>
            <person name="Brownlee C."/>
            <person name="Cadoret J.P."/>
            <person name="Chiovitti A."/>
            <person name="Choi C.J."/>
            <person name="Coesel S."/>
            <person name="De Martino A."/>
            <person name="Detter J.C."/>
            <person name="Durkin C."/>
            <person name="Falciatore A."/>
            <person name="Fournet J."/>
            <person name="Haruta M."/>
            <person name="Huysman M.J."/>
            <person name="Jenkins B.D."/>
            <person name="Jiroutova K."/>
            <person name="Jorgensen R.E."/>
            <person name="Joubert Y."/>
            <person name="Kaplan A."/>
            <person name="Kroger N."/>
            <person name="Kroth P.G."/>
            <person name="La Roche J."/>
            <person name="Lindquist E."/>
            <person name="Lommer M."/>
            <person name="Martin-Jezequel V."/>
            <person name="Lopez P.J."/>
            <person name="Lucas S."/>
            <person name="Mangogna M."/>
            <person name="McGinnis K."/>
            <person name="Medlin L.K."/>
            <person name="Montsant A."/>
            <person name="Oudot-Le Secq M.P."/>
            <person name="Napoli C."/>
            <person name="Obornik M."/>
            <person name="Parker M.S."/>
            <person name="Petit J.L."/>
            <person name="Porcel B.M."/>
            <person name="Poulsen N."/>
            <person name="Robison M."/>
            <person name="Rychlewski L."/>
            <person name="Rynearson T.A."/>
            <person name="Schmutz J."/>
            <person name="Shapiro H."/>
            <person name="Siaut M."/>
            <person name="Stanley M."/>
            <person name="Sussman M.R."/>
            <person name="Taylor A.R."/>
            <person name="Vardi A."/>
            <person name="von Dassow P."/>
            <person name="Vyverman W."/>
            <person name="Willis A."/>
            <person name="Wyrwicz L.S."/>
            <person name="Rokhsar D.S."/>
            <person name="Weissenbach J."/>
            <person name="Armbrust E.V."/>
            <person name="Green B.R."/>
            <person name="Van de Peer Y."/>
            <person name="Grigoriev I.V."/>
        </authorList>
    </citation>
    <scope>NUCLEOTIDE SEQUENCE [LARGE SCALE GENOMIC DNA]</scope>
    <source>
        <strain evidence="3 4">CCAP 1055/1</strain>
    </source>
</reference>
<dbReference type="KEGG" id="pti:PHATRDRAFT_47766"/>
<feature type="repeat" description="TPR" evidence="1">
    <location>
        <begin position="525"/>
        <end position="558"/>
    </location>
</feature>